<keyword evidence="2" id="KW-1185">Reference proteome</keyword>
<dbReference type="Proteomes" id="UP000656274">
    <property type="component" value="Unassembled WGS sequence"/>
</dbReference>
<evidence type="ECO:0008006" key="3">
    <source>
        <dbReference type="Google" id="ProtNLM"/>
    </source>
</evidence>
<proteinExistence type="predicted"/>
<accession>A0ABR9WUX8</accession>
<comment type="caution">
    <text evidence="1">The sequence shown here is derived from an EMBL/GenBank/DDBJ whole genome shotgun (WGS) entry which is preliminary data.</text>
</comment>
<evidence type="ECO:0000313" key="1">
    <source>
        <dbReference type="EMBL" id="MBE9577455.1"/>
    </source>
</evidence>
<dbReference type="RefSeq" id="WP_194097233.1">
    <property type="nucleotide sequence ID" value="NZ_JADFTZ010000007.1"/>
</dbReference>
<sequence length="107" mass="12169">MYQSHRDIASENVAFETSVSELSQRFINNPDSSTVTYADQTISIYGNVTALDLKQNSITLDDKLIASLTKEEIEKLKNGDLVKLKGRFIGYDELFEELRMDQCIVED</sequence>
<name>A0ABR9WUX8_9FLAO</name>
<evidence type="ECO:0000313" key="2">
    <source>
        <dbReference type="Proteomes" id="UP000656274"/>
    </source>
</evidence>
<gene>
    <name evidence="1" type="ORF">IM755_12120</name>
</gene>
<organism evidence="1 2">
    <name type="scientific">Flavobacterium proteolyticum</name>
    <dbReference type="NCBI Taxonomy" id="2911683"/>
    <lineage>
        <taxon>Bacteria</taxon>
        <taxon>Pseudomonadati</taxon>
        <taxon>Bacteroidota</taxon>
        <taxon>Flavobacteriia</taxon>
        <taxon>Flavobacteriales</taxon>
        <taxon>Flavobacteriaceae</taxon>
        <taxon>Flavobacterium</taxon>
    </lineage>
</organism>
<dbReference type="EMBL" id="JADFTZ010000007">
    <property type="protein sequence ID" value="MBE9577455.1"/>
    <property type="molecule type" value="Genomic_DNA"/>
</dbReference>
<reference evidence="1 2" key="1">
    <citation type="submission" date="2020-10" db="EMBL/GenBank/DDBJ databases">
        <title>The genome sequence of Flavobacterium aquaticum 1Y8A.</title>
        <authorList>
            <person name="Liu Y."/>
        </authorList>
    </citation>
    <scope>NUCLEOTIDE SEQUENCE [LARGE SCALE GENOMIC DNA]</scope>
    <source>
        <strain evidence="1 2">1Y8A</strain>
    </source>
</reference>
<protein>
    <recommendedName>
        <fullName evidence="3">tRNA_anti-like</fullName>
    </recommendedName>
</protein>